<sequence length="148" mass="15113">MNVSAWTSLANTNSSEALNYPVVTGIPTDMLLAPVNVSVSTTQAPSENTVHALVSLSVVCVGGLSLISGQEDLILKPDQVAAVLSCLALAPPVHALGYTNVGNSVGDEDAEEMFGTRQSENDSDDVAAVAMRAMLEVTQPSGIGTVGG</sequence>
<dbReference type="EMBL" id="KQ247069">
    <property type="protein sequence ID" value="KNC72426.1"/>
    <property type="molecule type" value="Genomic_DNA"/>
</dbReference>
<dbReference type="GeneID" id="25915520"/>
<dbReference type="Proteomes" id="UP000054560">
    <property type="component" value="Unassembled WGS sequence"/>
</dbReference>
<evidence type="ECO:0000313" key="2">
    <source>
        <dbReference type="Proteomes" id="UP000054560"/>
    </source>
</evidence>
<dbReference type="AlphaFoldDB" id="A0A0L0F765"/>
<accession>A0A0L0F765</accession>
<dbReference type="RefSeq" id="XP_014146328.1">
    <property type="nucleotide sequence ID" value="XM_014290853.1"/>
</dbReference>
<feature type="non-terminal residue" evidence="1">
    <location>
        <position position="148"/>
    </location>
</feature>
<organism evidence="1 2">
    <name type="scientific">Sphaeroforma arctica JP610</name>
    <dbReference type="NCBI Taxonomy" id="667725"/>
    <lineage>
        <taxon>Eukaryota</taxon>
        <taxon>Ichthyosporea</taxon>
        <taxon>Ichthyophonida</taxon>
        <taxon>Sphaeroforma</taxon>
    </lineage>
</organism>
<name>A0A0L0F765_9EUKA</name>
<gene>
    <name evidence="1" type="ORF">SARC_15016</name>
</gene>
<proteinExistence type="predicted"/>
<reference evidence="1 2" key="1">
    <citation type="submission" date="2011-02" db="EMBL/GenBank/DDBJ databases">
        <title>The Genome Sequence of Sphaeroforma arctica JP610.</title>
        <authorList>
            <consortium name="The Broad Institute Genome Sequencing Platform"/>
            <person name="Russ C."/>
            <person name="Cuomo C."/>
            <person name="Young S.K."/>
            <person name="Zeng Q."/>
            <person name="Gargeya S."/>
            <person name="Alvarado L."/>
            <person name="Berlin A."/>
            <person name="Chapman S.B."/>
            <person name="Chen Z."/>
            <person name="Freedman E."/>
            <person name="Gellesch M."/>
            <person name="Goldberg J."/>
            <person name="Griggs A."/>
            <person name="Gujja S."/>
            <person name="Heilman E."/>
            <person name="Heiman D."/>
            <person name="Howarth C."/>
            <person name="Mehta T."/>
            <person name="Neiman D."/>
            <person name="Pearson M."/>
            <person name="Roberts A."/>
            <person name="Saif S."/>
            <person name="Shea T."/>
            <person name="Shenoy N."/>
            <person name="Sisk P."/>
            <person name="Stolte C."/>
            <person name="Sykes S."/>
            <person name="White J."/>
            <person name="Yandava C."/>
            <person name="Burger G."/>
            <person name="Gray M.W."/>
            <person name="Holland P.W.H."/>
            <person name="King N."/>
            <person name="Lang F.B.F."/>
            <person name="Roger A.J."/>
            <person name="Ruiz-Trillo I."/>
            <person name="Haas B."/>
            <person name="Nusbaum C."/>
            <person name="Birren B."/>
        </authorList>
    </citation>
    <scope>NUCLEOTIDE SEQUENCE [LARGE SCALE GENOMIC DNA]</scope>
    <source>
        <strain evidence="1 2">JP610</strain>
    </source>
</reference>
<evidence type="ECO:0000313" key="1">
    <source>
        <dbReference type="EMBL" id="KNC72426.1"/>
    </source>
</evidence>
<keyword evidence="2" id="KW-1185">Reference proteome</keyword>
<protein>
    <submittedName>
        <fullName evidence="1">Uncharacterized protein</fullName>
    </submittedName>
</protein>